<dbReference type="SUPFAM" id="SSF56059">
    <property type="entry name" value="Glutathione synthetase ATP-binding domain-like"/>
    <property type="match status" value="1"/>
</dbReference>
<proteinExistence type="predicted"/>
<dbReference type="PROSITE" id="PS50975">
    <property type="entry name" value="ATP_GRASP"/>
    <property type="match status" value="1"/>
</dbReference>
<evidence type="ECO:0000313" key="5">
    <source>
        <dbReference type="EMBL" id="VFR74856.1"/>
    </source>
</evidence>
<organism evidence="2">
    <name type="scientific">plant metagenome</name>
    <dbReference type="NCBI Taxonomy" id="1297885"/>
    <lineage>
        <taxon>unclassified sequences</taxon>
        <taxon>metagenomes</taxon>
        <taxon>organismal metagenomes</taxon>
    </lineage>
</organism>
<evidence type="ECO:0000313" key="3">
    <source>
        <dbReference type="EMBL" id="VFR49368.1"/>
    </source>
</evidence>
<reference evidence="2" key="1">
    <citation type="submission" date="2019-03" db="EMBL/GenBank/DDBJ databases">
        <authorList>
            <person name="Danneels B."/>
        </authorList>
    </citation>
    <scope>NUCLEOTIDE SEQUENCE</scope>
</reference>
<evidence type="ECO:0000313" key="2">
    <source>
        <dbReference type="EMBL" id="VFR24700.1"/>
    </source>
</evidence>
<dbReference type="EMBL" id="CAADIA010000004">
    <property type="protein sequence ID" value="VFR24700.1"/>
    <property type="molecule type" value="Genomic_DNA"/>
</dbReference>
<dbReference type="Pfam" id="PF02786">
    <property type="entry name" value="CPSase_L_D2"/>
    <property type="match status" value="1"/>
</dbReference>
<dbReference type="EMBL" id="CAADIE010000035">
    <property type="protein sequence ID" value="VFR49368.1"/>
    <property type="molecule type" value="Genomic_DNA"/>
</dbReference>
<dbReference type="Gene3D" id="3.30.470.20">
    <property type="entry name" value="ATP-grasp fold, B domain"/>
    <property type="match status" value="1"/>
</dbReference>
<dbReference type="InterPro" id="IPR011761">
    <property type="entry name" value="ATP-grasp"/>
</dbReference>
<evidence type="ECO:0000313" key="4">
    <source>
        <dbReference type="EMBL" id="VFR50217.1"/>
    </source>
</evidence>
<dbReference type="Pfam" id="PF18604">
    <property type="entry name" value="PreAtp-grasp"/>
    <property type="match status" value="1"/>
</dbReference>
<dbReference type="GO" id="GO:0005524">
    <property type="term" value="F:ATP binding"/>
    <property type="evidence" value="ECO:0007669"/>
    <property type="project" value="InterPro"/>
</dbReference>
<dbReference type="GO" id="GO:0046872">
    <property type="term" value="F:metal ion binding"/>
    <property type="evidence" value="ECO:0007669"/>
    <property type="project" value="InterPro"/>
</dbReference>
<name>A0A484PK83_9ZZZZ</name>
<gene>
    <name evidence="2" type="ORF">ANK1_2241</name>
    <name evidence="5" type="ORF">ANK2_2242</name>
    <name evidence="3" type="ORF">BER1_2463</name>
    <name evidence="4" type="ORF">BER2_2425</name>
</gene>
<evidence type="ECO:0000259" key="1">
    <source>
        <dbReference type="PROSITE" id="PS50975"/>
    </source>
</evidence>
<accession>A0A484PK83</accession>
<protein>
    <recommendedName>
        <fullName evidence="1">ATP-grasp domain-containing protein</fullName>
    </recommendedName>
</protein>
<feature type="domain" description="ATP-grasp" evidence="1">
    <location>
        <begin position="169"/>
        <end position="372"/>
    </location>
</feature>
<dbReference type="EMBL" id="CAADIH010000034">
    <property type="protein sequence ID" value="VFR50217.1"/>
    <property type="molecule type" value="Genomic_DNA"/>
</dbReference>
<sequence length="458" mass="48101">MTRPPASRIAALRRALTGDSQARLVWLCNFEVERDWAVGHTGIPGQGLAQSSAVVRRLQEQGFLLAEPGDVVITSVPADAGFLDYLARAGLPVAKELVVPDPDGLGPVASILQSPAALASLRALAQAGLHLAPMGVSDGIEALAQATGLPLAGPPAQVCVRVNSKQYSRDLAHRLGLREIPGVNCHTVDELAHAILHGGAGPFPLIVKDAYGVSGRGLLVLRDPASARTLQAMVARRAERTGNDTVHLLVERFLDKQADLTYQVTIARNGTVSFDFVKRALIHHGAPQGHLIPAGLTSAQHRDIESAALKLGAALHADGYFGVAGMDALIDAQGRVRPVVEINARLNLSSYQERALQRFLAPDGQAVGRQLAVPAGNAPLSFAHLLDVLGPLGRLPENGAGLFITCFGTANAGGDAPGTRAGRLYTLFFGRDPAALDALQDAVARALSDLRVPQPALH</sequence>
<dbReference type="InterPro" id="IPR005479">
    <property type="entry name" value="CPAse_ATP-bd"/>
</dbReference>
<dbReference type="AlphaFoldDB" id="A0A484PK83"/>
<dbReference type="EMBL" id="CAADIF010000008">
    <property type="protein sequence ID" value="VFR74856.1"/>
    <property type="molecule type" value="Genomic_DNA"/>
</dbReference>
<dbReference type="InterPro" id="IPR040754">
    <property type="entry name" value="PreAtp-grasp"/>
</dbReference>